<evidence type="ECO:0000256" key="1">
    <source>
        <dbReference type="ARBA" id="ARBA00023125"/>
    </source>
</evidence>
<feature type="domain" description="HTH cro/C1-type" evidence="2">
    <location>
        <begin position="19"/>
        <end position="76"/>
    </location>
</feature>
<sequence length="152" mass="17211">MAEKDREARQLDRSVGMRLKHSREEKGLSLSELCKLIAGIPSPSYLNRFENGERRAISTRLLMNWCDTLGVSFFHLLNVPEDADEERTLLDLLTVYQYTLGEGIDSSPEIGKAIFQLVDQVVKSDLQGEKAYADAILILERAKELSRLLEQA</sequence>
<dbReference type="AlphaFoldDB" id="A0A9X7Z7F8"/>
<dbReference type="GO" id="GO:0003700">
    <property type="term" value="F:DNA-binding transcription factor activity"/>
    <property type="evidence" value="ECO:0007669"/>
    <property type="project" value="TreeGrafter"/>
</dbReference>
<name>A0A9X7Z7F8_9BACL</name>
<keyword evidence="1" id="KW-0238">DNA-binding</keyword>
<dbReference type="EMBL" id="CP071182">
    <property type="protein sequence ID" value="QSO48377.1"/>
    <property type="molecule type" value="Genomic_DNA"/>
</dbReference>
<dbReference type="KEGG" id="afx:JZ786_05155"/>
<dbReference type="GO" id="GO:0003677">
    <property type="term" value="F:DNA binding"/>
    <property type="evidence" value="ECO:0007669"/>
    <property type="project" value="UniProtKB-KW"/>
</dbReference>
<dbReference type="Proteomes" id="UP000663505">
    <property type="component" value="Chromosome"/>
</dbReference>
<dbReference type="CDD" id="cd00093">
    <property type="entry name" value="HTH_XRE"/>
    <property type="match status" value="1"/>
</dbReference>
<dbReference type="InterPro" id="IPR001387">
    <property type="entry name" value="Cro/C1-type_HTH"/>
</dbReference>
<dbReference type="RefSeq" id="WP_206657712.1">
    <property type="nucleotide sequence ID" value="NZ_CP071182.1"/>
</dbReference>
<accession>A0A9X7Z7F8</accession>
<protein>
    <submittedName>
        <fullName evidence="3">Helix-turn-helix transcriptional regulator</fullName>
    </submittedName>
</protein>
<proteinExistence type="predicted"/>
<dbReference type="PROSITE" id="PS50943">
    <property type="entry name" value="HTH_CROC1"/>
    <property type="match status" value="1"/>
</dbReference>
<evidence type="ECO:0000259" key="2">
    <source>
        <dbReference type="PROSITE" id="PS50943"/>
    </source>
</evidence>
<dbReference type="GO" id="GO:0005829">
    <property type="term" value="C:cytosol"/>
    <property type="evidence" value="ECO:0007669"/>
    <property type="project" value="TreeGrafter"/>
</dbReference>
<dbReference type="Gene3D" id="1.10.260.40">
    <property type="entry name" value="lambda repressor-like DNA-binding domains"/>
    <property type="match status" value="1"/>
</dbReference>
<dbReference type="SMART" id="SM00530">
    <property type="entry name" value="HTH_XRE"/>
    <property type="match status" value="1"/>
</dbReference>
<dbReference type="SUPFAM" id="SSF47413">
    <property type="entry name" value="lambda repressor-like DNA-binding domains"/>
    <property type="match status" value="1"/>
</dbReference>
<evidence type="ECO:0000313" key="3">
    <source>
        <dbReference type="EMBL" id="QSO48377.1"/>
    </source>
</evidence>
<keyword evidence="4" id="KW-1185">Reference proteome</keyword>
<dbReference type="PANTHER" id="PTHR46797">
    <property type="entry name" value="HTH-TYPE TRANSCRIPTIONAL REGULATOR"/>
    <property type="match status" value="1"/>
</dbReference>
<gene>
    <name evidence="3" type="ORF">JZ786_05155</name>
</gene>
<dbReference type="InterPro" id="IPR050807">
    <property type="entry name" value="TransReg_Diox_bact_type"/>
</dbReference>
<evidence type="ECO:0000313" key="4">
    <source>
        <dbReference type="Proteomes" id="UP000663505"/>
    </source>
</evidence>
<organism evidence="3 4">
    <name type="scientific">Alicyclobacillus mengziensis</name>
    <dbReference type="NCBI Taxonomy" id="2931921"/>
    <lineage>
        <taxon>Bacteria</taxon>
        <taxon>Bacillati</taxon>
        <taxon>Bacillota</taxon>
        <taxon>Bacilli</taxon>
        <taxon>Bacillales</taxon>
        <taxon>Alicyclobacillaceae</taxon>
        <taxon>Alicyclobacillus</taxon>
    </lineage>
</organism>
<dbReference type="PANTHER" id="PTHR46797:SF1">
    <property type="entry name" value="METHYLPHOSPHONATE SYNTHASE"/>
    <property type="match status" value="1"/>
</dbReference>
<reference evidence="3 4" key="1">
    <citation type="submission" date="2021-02" db="EMBL/GenBank/DDBJ databases">
        <title>Alicyclobacillus curvatus sp. nov. and Alicyclobacillus mengziensis sp. nov., two acidophilic bacteria isolated from acid mine drainage.</title>
        <authorList>
            <person name="Huang Y."/>
        </authorList>
    </citation>
    <scope>NUCLEOTIDE SEQUENCE [LARGE SCALE GENOMIC DNA]</scope>
    <source>
        <strain evidence="3 4">S30H14</strain>
    </source>
</reference>
<dbReference type="Pfam" id="PF13560">
    <property type="entry name" value="HTH_31"/>
    <property type="match status" value="1"/>
</dbReference>
<dbReference type="InterPro" id="IPR010982">
    <property type="entry name" value="Lambda_DNA-bd_dom_sf"/>
</dbReference>